<keyword evidence="7" id="KW-1185">Reference proteome</keyword>
<dbReference type="InterPro" id="IPR006097">
    <property type="entry name" value="Glu/Leu/Phe/Val/Trp_DH_dimer"/>
</dbReference>
<dbReference type="SMART" id="SM00839">
    <property type="entry name" value="ELFV_dehydrog"/>
    <property type="match status" value="1"/>
</dbReference>
<dbReference type="InterPro" id="IPR033524">
    <property type="entry name" value="Glu/Leu/Phe/Val_DH_AS"/>
</dbReference>
<organism evidence="6 7">
    <name type="scientific">Pseudonocardia adelaidensis</name>
    <dbReference type="NCBI Taxonomy" id="648754"/>
    <lineage>
        <taxon>Bacteria</taxon>
        <taxon>Bacillati</taxon>
        <taxon>Actinomycetota</taxon>
        <taxon>Actinomycetes</taxon>
        <taxon>Pseudonocardiales</taxon>
        <taxon>Pseudonocardiaceae</taxon>
        <taxon>Pseudonocardia</taxon>
    </lineage>
</organism>
<dbReference type="InterPro" id="IPR046346">
    <property type="entry name" value="Aminoacid_DH-like_N_sf"/>
</dbReference>
<dbReference type="Gene3D" id="3.40.50.720">
    <property type="entry name" value="NAD(P)-binding Rossmann-like Domain"/>
    <property type="match status" value="1"/>
</dbReference>
<sequence length="389" mass="40211">MRDTATDVFSLMDGWGPEKVVCVADRRTGMKGVLVLDNTARGMGKGGTRMSPTLTVTEVARLARTMTWKWAAVDLFHGGAKAGILADPTAEDKEAVLRAFARALANEVPREYVFGLDMGLSERDAAVMADELGDRSAAVGLPRALGGLPYDELGVTGYGVAEATDAAAADIGMRLAGARVVVQGSGAVGSAAVRRLDALGAVVVGLSTAQGAVHDRDGLDVAALLKLHAEVGDACVREYGVAMPADELLHVDADILVPAAREDVIDEHVAGATTARLVVEGANMPTTPAARELLAARGIAVVPDFIANAGGVVAAAHSMTARSSPFTPDPARIFAMISEKLRANTTAVLDESRRRGTTTHDAALAMAQARVRAAMELRGQPAPHPAGAG</sequence>
<comment type="caution">
    <text evidence="6">The sequence shown here is derived from an EMBL/GenBank/DDBJ whole genome shotgun (WGS) entry which is preliminary data.</text>
</comment>
<dbReference type="RefSeq" id="WP_345606726.1">
    <property type="nucleotide sequence ID" value="NZ_BAABJO010000014.1"/>
</dbReference>
<dbReference type="InterPro" id="IPR006095">
    <property type="entry name" value="Glu/Leu/Phe/Val/Trp_DH"/>
</dbReference>
<name>A0ABP9NLL8_9PSEU</name>
<dbReference type="PRINTS" id="PR00082">
    <property type="entry name" value="GLFDHDRGNASE"/>
</dbReference>
<dbReference type="Pfam" id="PF02812">
    <property type="entry name" value="ELFV_dehydrog_N"/>
    <property type="match status" value="1"/>
</dbReference>
<dbReference type="PROSITE" id="PS00074">
    <property type="entry name" value="GLFV_DEHYDROGENASE"/>
    <property type="match status" value="1"/>
</dbReference>
<keyword evidence="2 3" id="KW-0560">Oxidoreductase</keyword>
<proteinExistence type="inferred from homology"/>
<comment type="similarity">
    <text evidence="1 3 4">Belongs to the Glu/Leu/Phe/Val dehydrogenases family.</text>
</comment>
<dbReference type="Pfam" id="PF00208">
    <property type="entry name" value="ELFV_dehydrog"/>
    <property type="match status" value="1"/>
</dbReference>
<dbReference type="PANTHER" id="PTHR11606">
    <property type="entry name" value="GLUTAMATE DEHYDROGENASE"/>
    <property type="match status" value="1"/>
</dbReference>
<reference evidence="7" key="1">
    <citation type="journal article" date="2019" name="Int. J. Syst. Evol. Microbiol.">
        <title>The Global Catalogue of Microorganisms (GCM) 10K type strain sequencing project: providing services to taxonomists for standard genome sequencing and annotation.</title>
        <authorList>
            <consortium name="The Broad Institute Genomics Platform"/>
            <consortium name="The Broad Institute Genome Sequencing Center for Infectious Disease"/>
            <person name="Wu L."/>
            <person name="Ma J."/>
        </authorList>
    </citation>
    <scope>NUCLEOTIDE SEQUENCE [LARGE SCALE GENOMIC DNA]</scope>
    <source>
        <strain evidence="7">JCM 18302</strain>
    </source>
</reference>
<dbReference type="Gene3D" id="3.40.50.10860">
    <property type="entry name" value="Leucine Dehydrogenase, chain A, domain 1"/>
    <property type="match status" value="1"/>
</dbReference>
<dbReference type="InterPro" id="IPR036291">
    <property type="entry name" value="NAD(P)-bd_dom_sf"/>
</dbReference>
<evidence type="ECO:0000256" key="2">
    <source>
        <dbReference type="ARBA" id="ARBA00023002"/>
    </source>
</evidence>
<protein>
    <recommendedName>
        <fullName evidence="3">Glutamate dehydrogenase</fullName>
    </recommendedName>
</protein>
<evidence type="ECO:0000256" key="1">
    <source>
        <dbReference type="ARBA" id="ARBA00006382"/>
    </source>
</evidence>
<evidence type="ECO:0000259" key="5">
    <source>
        <dbReference type="SMART" id="SM00839"/>
    </source>
</evidence>
<evidence type="ECO:0000313" key="6">
    <source>
        <dbReference type="EMBL" id="GAA5125563.1"/>
    </source>
</evidence>
<feature type="domain" description="Glutamate/phenylalanine/leucine/valine/L-tryptophan dehydrogenase C-terminal" evidence="5">
    <location>
        <begin position="147"/>
        <end position="379"/>
    </location>
</feature>
<dbReference type="SUPFAM" id="SSF51735">
    <property type="entry name" value="NAD(P)-binding Rossmann-fold domains"/>
    <property type="match status" value="1"/>
</dbReference>
<dbReference type="SUPFAM" id="SSF53223">
    <property type="entry name" value="Aminoacid dehydrogenase-like, N-terminal domain"/>
    <property type="match status" value="1"/>
</dbReference>
<gene>
    <name evidence="6" type="ORF">GCM10023320_40130</name>
</gene>
<evidence type="ECO:0000256" key="3">
    <source>
        <dbReference type="PIRNR" id="PIRNR000185"/>
    </source>
</evidence>
<dbReference type="EMBL" id="BAABJO010000014">
    <property type="protein sequence ID" value="GAA5125563.1"/>
    <property type="molecule type" value="Genomic_DNA"/>
</dbReference>
<dbReference type="InterPro" id="IPR014362">
    <property type="entry name" value="Glu_DH"/>
</dbReference>
<dbReference type="Proteomes" id="UP001500804">
    <property type="component" value="Unassembled WGS sequence"/>
</dbReference>
<accession>A0ABP9NLL8</accession>
<dbReference type="InterPro" id="IPR006096">
    <property type="entry name" value="Glu/Leu/Phe/Val/Trp_DH_C"/>
</dbReference>
<dbReference type="PANTHER" id="PTHR11606:SF13">
    <property type="entry name" value="GLUTAMATE DEHYDROGENASE 1, MITOCHONDRIAL"/>
    <property type="match status" value="1"/>
</dbReference>
<dbReference type="PIRSF" id="PIRSF000185">
    <property type="entry name" value="Glu_DH"/>
    <property type="match status" value="1"/>
</dbReference>
<evidence type="ECO:0000313" key="7">
    <source>
        <dbReference type="Proteomes" id="UP001500804"/>
    </source>
</evidence>
<evidence type="ECO:0000256" key="4">
    <source>
        <dbReference type="RuleBase" id="RU004417"/>
    </source>
</evidence>